<dbReference type="InterPro" id="IPR013783">
    <property type="entry name" value="Ig-like_fold"/>
</dbReference>
<dbReference type="Gene3D" id="2.60.40.10">
    <property type="entry name" value="Immunoglobulins"/>
    <property type="match status" value="1"/>
</dbReference>
<feature type="non-terminal residue" evidence="2">
    <location>
        <position position="1"/>
    </location>
</feature>
<gene>
    <name evidence="2" type="ORF">CTOB1V02_LOCUS12300</name>
</gene>
<name>A0A7R8WSL0_9CRUS</name>
<organism evidence="2">
    <name type="scientific">Cyprideis torosa</name>
    <dbReference type="NCBI Taxonomy" id="163714"/>
    <lineage>
        <taxon>Eukaryota</taxon>
        <taxon>Metazoa</taxon>
        <taxon>Ecdysozoa</taxon>
        <taxon>Arthropoda</taxon>
        <taxon>Crustacea</taxon>
        <taxon>Oligostraca</taxon>
        <taxon>Ostracoda</taxon>
        <taxon>Podocopa</taxon>
        <taxon>Podocopida</taxon>
        <taxon>Cytherocopina</taxon>
        <taxon>Cytheroidea</taxon>
        <taxon>Cytherideidae</taxon>
        <taxon>Cyprideis</taxon>
    </lineage>
</organism>
<sequence>MYTISYSIVPKEGPPGTIVTITGKGLGETKEDVVGLEINGESVIGSLIWISPTAIKATVGKAGGKGSVRIWLRSGAVGQSHVTFTCILPL</sequence>
<evidence type="ECO:0000259" key="1">
    <source>
        <dbReference type="Pfam" id="PF01833"/>
    </source>
</evidence>
<dbReference type="InterPro" id="IPR002909">
    <property type="entry name" value="IPT_dom"/>
</dbReference>
<proteinExistence type="predicted"/>
<accession>A0A7R8WSL0</accession>
<dbReference type="EMBL" id="OB668833">
    <property type="protein sequence ID" value="CAD7234484.1"/>
    <property type="molecule type" value="Genomic_DNA"/>
</dbReference>
<dbReference type="OrthoDB" id="26242at2759"/>
<dbReference type="Pfam" id="PF01833">
    <property type="entry name" value="TIG"/>
    <property type="match status" value="1"/>
</dbReference>
<reference evidence="2" key="1">
    <citation type="submission" date="2020-11" db="EMBL/GenBank/DDBJ databases">
        <authorList>
            <person name="Tran Van P."/>
        </authorList>
    </citation>
    <scope>NUCLEOTIDE SEQUENCE</scope>
</reference>
<dbReference type="SUPFAM" id="SSF81296">
    <property type="entry name" value="E set domains"/>
    <property type="match status" value="1"/>
</dbReference>
<evidence type="ECO:0000313" key="2">
    <source>
        <dbReference type="EMBL" id="CAD7234484.1"/>
    </source>
</evidence>
<dbReference type="InterPro" id="IPR014756">
    <property type="entry name" value="Ig_E-set"/>
</dbReference>
<dbReference type="AlphaFoldDB" id="A0A7R8WSL0"/>
<feature type="domain" description="IPT/TIG" evidence="1">
    <location>
        <begin position="6"/>
        <end position="85"/>
    </location>
</feature>
<protein>
    <recommendedName>
        <fullName evidence="1">IPT/TIG domain-containing protein</fullName>
    </recommendedName>
</protein>